<dbReference type="RefSeq" id="WP_012222825.1">
    <property type="nucleotide sequence ID" value="NC_010125.1"/>
</dbReference>
<organism evidence="3 4">
    <name type="scientific">Gluconacetobacter diazotrophicus (strain ATCC 49037 / DSM 5601 / CCUG 37298 / CIP 103539 / LMG 7603 / PAl5)</name>
    <dbReference type="NCBI Taxonomy" id="272568"/>
    <lineage>
        <taxon>Bacteria</taxon>
        <taxon>Pseudomonadati</taxon>
        <taxon>Pseudomonadota</taxon>
        <taxon>Alphaproteobacteria</taxon>
        <taxon>Acetobacterales</taxon>
        <taxon>Acetobacteraceae</taxon>
        <taxon>Gluconacetobacter</taxon>
    </lineage>
</organism>
<dbReference type="EMBL" id="AM889285">
    <property type="protein sequence ID" value="CAP54386.1"/>
    <property type="molecule type" value="Genomic_DNA"/>
</dbReference>
<name>A9H5Y0_GLUDA</name>
<dbReference type="PIRSF" id="PIRSF037676">
    <property type="entry name" value="DUF683"/>
    <property type="match status" value="1"/>
</dbReference>
<dbReference type="InterPro" id="IPR007774">
    <property type="entry name" value="Put_N_fixation"/>
</dbReference>
<dbReference type="AlphaFoldDB" id="A9H5Y0"/>
<protein>
    <submittedName>
        <fullName evidence="3">Uncharacterized protein</fullName>
    </submittedName>
</protein>
<comment type="similarity">
    <text evidence="2">Belongs to the UPF0437 family.</text>
</comment>
<dbReference type="KEGG" id="gdi:GDI0443"/>
<dbReference type="KEGG" id="gdj:Gdia_1563"/>
<evidence type="ECO:0000313" key="4">
    <source>
        <dbReference type="Proteomes" id="UP000001176"/>
    </source>
</evidence>
<evidence type="ECO:0000256" key="1">
    <source>
        <dbReference type="ARBA" id="ARBA00023231"/>
    </source>
</evidence>
<dbReference type="OrthoDB" id="3216579at2"/>
<dbReference type="STRING" id="272568.GDI0443"/>
<gene>
    <name evidence="3" type="ordered locus">GDI0443</name>
</gene>
<dbReference type="InterPro" id="IPR029012">
    <property type="entry name" value="Helix_hairpin_bin_sf"/>
</dbReference>
<accession>A9H5Y0</accession>
<proteinExistence type="inferred from homology"/>
<keyword evidence="1" id="KW-0535">Nitrogen fixation</keyword>
<evidence type="ECO:0000313" key="3">
    <source>
        <dbReference type="EMBL" id="CAP54386.1"/>
    </source>
</evidence>
<dbReference type="Gene3D" id="1.10.287.660">
    <property type="entry name" value="Helix hairpin bin"/>
    <property type="match status" value="1"/>
</dbReference>
<keyword evidence="4" id="KW-1185">Reference proteome</keyword>
<dbReference type="Proteomes" id="UP000001176">
    <property type="component" value="Chromosome"/>
</dbReference>
<dbReference type="eggNOG" id="COG5420">
    <property type="taxonomic scope" value="Bacteria"/>
</dbReference>
<reference evidence="3 4" key="1">
    <citation type="journal article" date="2009" name="BMC Genomics">
        <title>Complete genome sequence of the sugarcane nitrogen-fixing endophyte Gluconacetobacter diazotrophicus Pal5.</title>
        <authorList>
            <person name="Bertalan M."/>
            <person name="Albano R."/>
            <person name="Padua V."/>
            <person name="Rouws L."/>
            <person name="Rojas C."/>
            <person name="Hemerly A."/>
            <person name="Teixeira K."/>
            <person name="Schwab S."/>
            <person name="Araujo J."/>
            <person name="Oliveira A."/>
            <person name="Franca L."/>
            <person name="Magalhaes V."/>
            <person name="Alqueres S."/>
            <person name="Cardoso A."/>
            <person name="Almeida W."/>
            <person name="Loureiro M.M."/>
            <person name="Nogueira E."/>
            <person name="Cidade D."/>
            <person name="Oliveira D."/>
            <person name="Simao T."/>
            <person name="Macedo J."/>
            <person name="Valadao A."/>
            <person name="Dreschsel M."/>
            <person name="Freitas F."/>
            <person name="Vidal M."/>
            <person name="Guedes H."/>
            <person name="Rodrigues E."/>
            <person name="Meneses C."/>
            <person name="Brioso P."/>
            <person name="Pozzer L."/>
            <person name="Figueiredo D."/>
            <person name="Montano H."/>
            <person name="Junior J."/>
            <person name="Filho G."/>
            <person name="Flores V."/>
            <person name="Ferreira B."/>
            <person name="Branco A."/>
            <person name="Gonzalez P."/>
            <person name="Guillobel H."/>
            <person name="Lemos M."/>
            <person name="Seibel L."/>
            <person name="Macedo J."/>
            <person name="Alves-Ferreira M."/>
            <person name="Sachetto-Martins G."/>
            <person name="Coelho A."/>
            <person name="Santos E."/>
            <person name="Amaral G."/>
            <person name="Neves A."/>
            <person name="Pacheco A.B."/>
            <person name="Carvalho D."/>
            <person name="Lery L."/>
            <person name="Bisch P."/>
            <person name="Rossle S.C."/>
            <person name="Urmenyi T."/>
            <person name="Kruger W.V."/>
            <person name="Martins O."/>
            <person name="Baldani J.I."/>
            <person name="Ferreira P.C."/>
        </authorList>
    </citation>
    <scope>NUCLEOTIDE SEQUENCE [LARGE SCALE GENOMIC DNA]</scope>
    <source>
        <strain evidence="4">ATCC 49037 / DSM 5601 / CCUG 37298 / CIP 103539 / LMG 7603 / PAl5</strain>
    </source>
</reference>
<dbReference type="Pfam" id="PF05082">
    <property type="entry name" value="Rop-like"/>
    <property type="match status" value="1"/>
</dbReference>
<sequence length="69" mass="7586">MTDIAELKAELKKLSARATKAKMDLHDLSEDLPVNWQAIPDIAAQAHRAFAELTEKRAALAAIEDATKE</sequence>
<dbReference type="HOGENOM" id="CLU_187695_0_0_5"/>
<evidence type="ECO:0000256" key="2">
    <source>
        <dbReference type="ARBA" id="ARBA00044954"/>
    </source>
</evidence>